<dbReference type="EMBL" id="KI925457">
    <property type="protein sequence ID" value="ETW82594.1"/>
    <property type="molecule type" value="Genomic_DNA"/>
</dbReference>
<feature type="compositionally biased region" description="Basic and acidic residues" evidence="1">
    <location>
        <begin position="81"/>
        <end position="112"/>
    </location>
</feature>
<keyword evidence="3" id="KW-1185">Reference proteome</keyword>
<dbReference type="AlphaFoldDB" id="W4KA19"/>
<feature type="region of interest" description="Disordered" evidence="1">
    <location>
        <begin position="74"/>
        <end position="112"/>
    </location>
</feature>
<dbReference type="eggNOG" id="ENOG502SRFY">
    <property type="taxonomic scope" value="Eukaryota"/>
</dbReference>
<reference evidence="2 3" key="1">
    <citation type="journal article" date="2012" name="New Phytol.">
        <title>Insight into trade-off between wood decay and parasitism from the genome of a fungal forest pathogen.</title>
        <authorList>
            <person name="Olson A."/>
            <person name="Aerts A."/>
            <person name="Asiegbu F."/>
            <person name="Belbahri L."/>
            <person name="Bouzid O."/>
            <person name="Broberg A."/>
            <person name="Canback B."/>
            <person name="Coutinho P.M."/>
            <person name="Cullen D."/>
            <person name="Dalman K."/>
            <person name="Deflorio G."/>
            <person name="van Diepen L.T."/>
            <person name="Dunand C."/>
            <person name="Duplessis S."/>
            <person name="Durling M."/>
            <person name="Gonthier P."/>
            <person name="Grimwood J."/>
            <person name="Fossdal C.G."/>
            <person name="Hansson D."/>
            <person name="Henrissat B."/>
            <person name="Hietala A."/>
            <person name="Himmelstrand K."/>
            <person name="Hoffmeister D."/>
            <person name="Hogberg N."/>
            <person name="James T.Y."/>
            <person name="Karlsson M."/>
            <person name="Kohler A."/>
            <person name="Kues U."/>
            <person name="Lee Y.H."/>
            <person name="Lin Y.C."/>
            <person name="Lind M."/>
            <person name="Lindquist E."/>
            <person name="Lombard V."/>
            <person name="Lucas S."/>
            <person name="Lunden K."/>
            <person name="Morin E."/>
            <person name="Murat C."/>
            <person name="Park J."/>
            <person name="Raffaello T."/>
            <person name="Rouze P."/>
            <person name="Salamov A."/>
            <person name="Schmutz J."/>
            <person name="Solheim H."/>
            <person name="Stahlberg J."/>
            <person name="Velez H."/>
            <person name="de Vries R.P."/>
            <person name="Wiebenga A."/>
            <person name="Woodward S."/>
            <person name="Yakovlev I."/>
            <person name="Garbelotto M."/>
            <person name="Martin F."/>
            <person name="Grigoriev I.V."/>
            <person name="Stenlid J."/>
        </authorList>
    </citation>
    <scope>NUCLEOTIDE SEQUENCE [LARGE SCALE GENOMIC DNA]</scope>
    <source>
        <strain evidence="2 3">TC 32-1</strain>
    </source>
</reference>
<organism evidence="2 3">
    <name type="scientific">Heterobasidion irregulare (strain TC 32-1)</name>
    <dbReference type="NCBI Taxonomy" id="747525"/>
    <lineage>
        <taxon>Eukaryota</taxon>
        <taxon>Fungi</taxon>
        <taxon>Dikarya</taxon>
        <taxon>Basidiomycota</taxon>
        <taxon>Agaricomycotina</taxon>
        <taxon>Agaricomycetes</taxon>
        <taxon>Russulales</taxon>
        <taxon>Bondarzewiaceae</taxon>
        <taxon>Heterobasidion</taxon>
        <taxon>Heterobasidion annosum species complex</taxon>
    </lineage>
</organism>
<gene>
    <name evidence="2" type="ORF">HETIRDRAFT_108848</name>
</gene>
<name>W4KA19_HETIT</name>
<dbReference type="OrthoDB" id="2688210at2759"/>
<evidence type="ECO:0000313" key="2">
    <source>
        <dbReference type="EMBL" id="ETW82594.1"/>
    </source>
</evidence>
<accession>W4KA19</accession>
<dbReference type="GeneID" id="20666391"/>
<dbReference type="KEGG" id="hir:HETIRDRAFT_108848"/>
<evidence type="ECO:0000313" key="3">
    <source>
        <dbReference type="Proteomes" id="UP000030671"/>
    </source>
</evidence>
<evidence type="ECO:0000256" key="1">
    <source>
        <dbReference type="SAM" id="MobiDB-lite"/>
    </source>
</evidence>
<sequence>MSQGAPDEGGEGEQGVVWCSRRSCDGPNFSSAPFLATRNLIITANPTLTHEEVAQQLANAWTEENNARKAEYEQQQGELQAARDEADRLAQEEEDRRQEEQAQKEQAEQLEIEKKKPKLKLLDRSRTVGDQIDSRPSAYALNKLENHEYIEPWYFTTEGCQDAADYQHTVADETFGLSKVDNFLALRAVSASKASRNAIKDMDLTWRQMEMAKNLLLSYMGKLKWPDEYVQSLAGFFINIDMSSMRSRPNGERALLVYQARFRRECDAIKPSEAFDISVINQELLRNIKDEVHDTVRAEALKQVSSFPFP</sequence>
<dbReference type="InParanoid" id="W4KA19"/>
<dbReference type="Proteomes" id="UP000030671">
    <property type="component" value="Unassembled WGS sequence"/>
</dbReference>
<dbReference type="RefSeq" id="XP_009544945.1">
    <property type="nucleotide sequence ID" value="XM_009546650.1"/>
</dbReference>
<proteinExistence type="predicted"/>
<protein>
    <submittedName>
        <fullName evidence="2">Uncharacterized protein</fullName>
    </submittedName>
</protein>
<dbReference type="HOGENOM" id="CLU_052398_1_0_1"/>